<feature type="domain" description="HTH tetR-type" evidence="4">
    <location>
        <begin position="18"/>
        <end position="78"/>
    </location>
</feature>
<evidence type="ECO:0000313" key="5">
    <source>
        <dbReference type="EMBL" id="PIB74555.1"/>
    </source>
</evidence>
<dbReference type="PRINTS" id="PR00455">
    <property type="entry name" value="HTHTETR"/>
</dbReference>
<accession>A0A2G5P8A9</accession>
<proteinExistence type="predicted"/>
<feature type="region of interest" description="Disordered" evidence="3">
    <location>
        <begin position="1"/>
        <end position="20"/>
    </location>
</feature>
<dbReference type="OrthoDB" id="956698at2"/>
<evidence type="ECO:0000256" key="2">
    <source>
        <dbReference type="PROSITE-ProRule" id="PRU00335"/>
    </source>
</evidence>
<dbReference type="InterPro" id="IPR009057">
    <property type="entry name" value="Homeodomain-like_sf"/>
</dbReference>
<evidence type="ECO:0000259" key="4">
    <source>
        <dbReference type="PROSITE" id="PS50977"/>
    </source>
</evidence>
<reference evidence="5 6" key="1">
    <citation type="journal article" date="2017" name="Infect. Genet. Evol.">
        <title>The new phylogeny of the genus Mycobacterium: The old and the news.</title>
        <authorList>
            <person name="Tortoli E."/>
            <person name="Fedrizzi T."/>
            <person name="Meehan C.J."/>
            <person name="Trovato A."/>
            <person name="Grottola A."/>
            <person name="Giacobazzi E."/>
            <person name="Serpini G.F."/>
            <person name="Tagliazucchi S."/>
            <person name="Fabio A."/>
            <person name="Bettua C."/>
            <person name="Bertorelli R."/>
            <person name="Frascaro F."/>
            <person name="De Sanctis V."/>
            <person name="Pecorari M."/>
            <person name="Jousson O."/>
            <person name="Segata N."/>
            <person name="Cirillo D.M."/>
        </authorList>
    </citation>
    <scope>NUCLEOTIDE SEQUENCE [LARGE SCALE GENOMIC DNA]</scope>
    <source>
        <strain evidence="5 6">CIP1034565</strain>
    </source>
</reference>
<dbReference type="SUPFAM" id="SSF46689">
    <property type="entry name" value="Homeodomain-like"/>
    <property type="match status" value="1"/>
</dbReference>
<feature type="DNA-binding region" description="H-T-H motif" evidence="2">
    <location>
        <begin position="41"/>
        <end position="60"/>
    </location>
</feature>
<keyword evidence="6" id="KW-1185">Reference proteome</keyword>
<dbReference type="EMBL" id="PDCN02000016">
    <property type="protein sequence ID" value="PIB74555.1"/>
    <property type="molecule type" value="Genomic_DNA"/>
</dbReference>
<dbReference type="PROSITE" id="PS50977">
    <property type="entry name" value="HTH_TETR_2"/>
    <property type="match status" value="1"/>
</dbReference>
<dbReference type="GO" id="GO:0003700">
    <property type="term" value="F:DNA-binding transcription factor activity"/>
    <property type="evidence" value="ECO:0007669"/>
    <property type="project" value="TreeGrafter"/>
</dbReference>
<evidence type="ECO:0000256" key="1">
    <source>
        <dbReference type="ARBA" id="ARBA00023125"/>
    </source>
</evidence>
<dbReference type="AlphaFoldDB" id="A0A2G5P8A9"/>
<dbReference type="STRING" id="85968.GCA_900073015_00742"/>
<dbReference type="Pfam" id="PF00440">
    <property type="entry name" value="TetR_N"/>
    <property type="match status" value="1"/>
</dbReference>
<dbReference type="Gene3D" id="1.10.10.60">
    <property type="entry name" value="Homeodomain-like"/>
    <property type="match status" value="1"/>
</dbReference>
<dbReference type="InterPro" id="IPR001647">
    <property type="entry name" value="HTH_TetR"/>
</dbReference>
<dbReference type="InterPro" id="IPR050109">
    <property type="entry name" value="HTH-type_TetR-like_transc_reg"/>
</dbReference>
<dbReference type="PANTHER" id="PTHR30055">
    <property type="entry name" value="HTH-TYPE TRANSCRIPTIONAL REGULATOR RUTR"/>
    <property type="match status" value="1"/>
</dbReference>
<evidence type="ECO:0000256" key="3">
    <source>
        <dbReference type="SAM" id="MobiDB-lite"/>
    </source>
</evidence>
<gene>
    <name evidence="5" type="ORF">CQY22_012720</name>
</gene>
<dbReference type="InterPro" id="IPR036271">
    <property type="entry name" value="Tet_transcr_reg_TetR-rel_C_sf"/>
</dbReference>
<sequence>MSADQGVSPAAGPRSRGDRQRQAIVDAVRELLQEKPFAELSVSTISDRAGVARSGFYFYFDSKYAVLAHILGEVNAELQELTKFFAPRGGDESPAEFARRMVTSATLVYAHNDPVVTACQRARGSDAEIRDLLDAQVDVLIQQITELVQAEVDAGTAHPISDELPALIRMLTATTSFILVGDSTFNGPDGDRDRAQRLLEQLWLHALWSGPGAAVSSAP</sequence>
<name>A0A2G5P8A9_9MYCO</name>
<organism evidence="5 6">
    <name type="scientific">Mycolicibacterium brumae</name>
    <dbReference type="NCBI Taxonomy" id="85968"/>
    <lineage>
        <taxon>Bacteria</taxon>
        <taxon>Bacillati</taxon>
        <taxon>Actinomycetota</taxon>
        <taxon>Actinomycetes</taxon>
        <taxon>Mycobacteriales</taxon>
        <taxon>Mycobacteriaceae</taxon>
        <taxon>Mycolicibacterium</taxon>
    </lineage>
</organism>
<keyword evidence="1 2" id="KW-0238">DNA-binding</keyword>
<dbReference type="GO" id="GO:0000976">
    <property type="term" value="F:transcription cis-regulatory region binding"/>
    <property type="evidence" value="ECO:0007669"/>
    <property type="project" value="TreeGrafter"/>
</dbReference>
<dbReference type="PANTHER" id="PTHR30055:SF184">
    <property type="entry name" value="HTH-TYPE TRANSCRIPTIONAL REGULATOR ETHR"/>
    <property type="match status" value="1"/>
</dbReference>
<protein>
    <submittedName>
        <fullName evidence="5">TetR/AcrR family transcriptional regulator</fullName>
    </submittedName>
</protein>
<dbReference type="Gene3D" id="1.10.357.10">
    <property type="entry name" value="Tetracycline Repressor, domain 2"/>
    <property type="match status" value="1"/>
</dbReference>
<dbReference type="SUPFAM" id="SSF48498">
    <property type="entry name" value="Tetracyclin repressor-like, C-terminal domain"/>
    <property type="match status" value="1"/>
</dbReference>
<comment type="caution">
    <text evidence="5">The sequence shown here is derived from an EMBL/GenBank/DDBJ whole genome shotgun (WGS) entry which is preliminary data.</text>
</comment>
<evidence type="ECO:0000313" key="6">
    <source>
        <dbReference type="Proteomes" id="UP000230551"/>
    </source>
</evidence>
<dbReference type="Proteomes" id="UP000230551">
    <property type="component" value="Unassembled WGS sequence"/>
</dbReference>
<dbReference type="RefSeq" id="WP_090586186.1">
    <property type="nucleotide sequence ID" value="NZ_CP104302.1"/>
</dbReference>